<organism evidence="2 3">
    <name type="scientific">Candidatus Mycobacterium wuenschmannii</name>
    <dbReference type="NCBI Taxonomy" id="3027808"/>
    <lineage>
        <taxon>Bacteria</taxon>
        <taxon>Bacillati</taxon>
        <taxon>Actinomycetota</taxon>
        <taxon>Actinomycetes</taxon>
        <taxon>Mycobacteriales</taxon>
        <taxon>Mycobacteriaceae</taxon>
        <taxon>Mycobacterium</taxon>
    </lineage>
</organism>
<gene>
    <name evidence="2" type="ORF">PT015_22950</name>
</gene>
<evidence type="ECO:0000313" key="3">
    <source>
        <dbReference type="Proteomes" id="UP001236585"/>
    </source>
</evidence>
<keyword evidence="1" id="KW-0732">Signal</keyword>
<dbReference type="RefSeq" id="WP_285187486.1">
    <property type="nucleotide sequence ID" value="NZ_CP126981.1"/>
</dbReference>
<reference evidence="2 3" key="1">
    <citation type="journal article" date="2023" name="Microbiol. Resour. Announc.">
        <title>Complete Genome Sequence of Mycobacterium wuenschmanii, a novel Nontuberculous Mycobacterium Isolated from a captive population of Amazon Milk Frogs.</title>
        <authorList>
            <person name="Hicks J."/>
            <person name="Zeineldin M."/>
            <person name="Ward H."/>
            <person name="Wuenschmann A."/>
            <person name="Camp P."/>
            <person name="Farrell D."/>
            <person name="Lehman K."/>
            <person name="Thacker T."/>
            <person name="Cuthbert E."/>
        </authorList>
    </citation>
    <scope>NUCLEOTIDE SEQUENCE [LARGE SCALE GENOMIC DNA]</scope>
    <source>
        <strain evidence="2 3">Wuenschmanii</strain>
    </source>
</reference>
<evidence type="ECO:0000313" key="2">
    <source>
        <dbReference type="EMBL" id="WIM87657.1"/>
    </source>
</evidence>
<sequence length="95" mass="10017">MKLHRMILASAVLIGGITAVTTGTASASGPPGCTSYACWCPGQPIPGNIAGDWDMNSCHDWHYSFHDDKNAPHQQIVQGPMMCSYGPGFLPPCAA</sequence>
<name>A0ABY8VY69_9MYCO</name>
<evidence type="ECO:0000256" key="1">
    <source>
        <dbReference type="SAM" id="SignalP"/>
    </source>
</evidence>
<dbReference type="EMBL" id="CP126981">
    <property type="protein sequence ID" value="WIM87657.1"/>
    <property type="molecule type" value="Genomic_DNA"/>
</dbReference>
<feature type="signal peptide" evidence="1">
    <location>
        <begin position="1"/>
        <end position="27"/>
    </location>
</feature>
<protein>
    <recommendedName>
        <fullName evidence="4">Secreted protein</fullName>
    </recommendedName>
</protein>
<keyword evidence="3" id="KW-1185">Reference proteome</keyword>
<proteinExistence type="predicted"/>
<evidence type="ECO:0008006" key="4">
    <source>
        <dbReference type="Google" id="ProtNLM"/>
    </source>
</evidence>
<dbReference type="Proteomes" id="UP001236585">
    <property type="component" value="Chromosome"/>
</dbReference>
<feature type="chain" id="PRO_5047510038" description="Secreted protein" evidence="1">
    <location>
        <begin position="28"/>
        <end position="95"/>
    </location>
</feature>
<accession>A0ABY8VY69</accession>